<gene>
    <name evidence="2" type="ORF">SAMN06265361_102129</name>
</gene>
<feature type="transmembrane region" description="Helical" evidence="1">
    <location>
        <begin position="6"/>
        <end position="29"/>
    </location>
</feature>
<evidence type="ECO:0000313" key="2">
    <source>
        <dbReference type="EMBL" id="SMP09904.1"/>
    </source>
</evidence>
<reference evidence="2" key="1">
    <citation type="submission" date="2017-05" db="EMBL/GenBank/DDBJ databases">
        <authorList>
            <person name="Varghese N."/>
            <person name="Submissions S."/>
        </authorList>
    </citation>
    <scope>NUCLEOTIDE SEQUENCE</scope>
    <source>
        <strain evidence="2">DSM 45262</strain>
    </source>
</reference>
<dbReference type="RefSeq" id="WP_267203729.1">
    <property type="nucleotide sequence ID" value="NZ_FXTU01000002.1"/>
</dbReference>
<dbReference type="EMBL" id="FXTU01000002">
    <property type="protein sequence ID" value="SMP09904.1"/>
    <property type="molecule type" value="Genomic_DNA"/>
</dbReference>
<keyword evidence="1" id="KW-1133">Transmembrane helix</keyword>
<organism evidence="2 3">
    <name type="scientific">Laceyella tengchongensis</name>
    <dbReference type="NCBI Taxonomy" id="574699"/>
    <lineage>
        <taxon>Bacteria</taxon>
        <taxon>Bacillati</taxon>
        <taxon>Bacillota</taxon>
        <taxon>Bacilli</taxon>
        <taxon>Bacillales</taxon>
        <taxon>Thermoactinomycetaceae</taxon>
        <taxon>Laceyella</taxon>
    </lineage>
</organism>
<protein>
    <submittedName>
        <fullName evidence="2">Uncharacterized protein</fullName>
    </submittedName>
</protein>
<comment type="caution">
    <text evidence="2">The sequence shown here is derived from an EMBL/GenBank/DDBJ whole genome shotgun (WGS) entry which is preliminary data.</text>
</comment>
<evidence type="ECO:0000313" key="3">
    <source>
        <dbReference type="Proteomes" id="UP001157946"/>
    </source>
</evidence>
<evidence type="ECO:0000256" key="1">
    <source>
        <dbReference type="SAM" id="Phobius"/>
    </source>
</evidence>
<dbReference type="Proteomes" id="UP001157946">
    <property type="component" value="Unassembled WGS sequence"/>
</dbReference>
<keyword evidence="1" id="KW-0472">Membrane</keyword>
<name>A0AA46AE23_9BACL</name>
<keyword evidence="3" id="KW-1185">Reference proteome</keyword>
<accession>A0AA46AE23</accession>
<sequence>MVDFQLGTMLFQIAAFLAFVFFFLIAGYFGHQQLEAFETD</sequence>
<dbReference type="AlphaFoldDB" id="A0AA46AE23"/>
<keyword evidence="1" id="KW-0812">Transmembrane</keyword>
<proteinExistence type="predicted"/>